<dbReference type="SMART" id="SM01118">
    <property type="entry name" value="CYTH"/>
    <property type="match status" value="1"/>
</dbReference>
<evidence type="ECO:0000313" key="2">
    <source>
        <dbReference type="EMBL" id="MEQ2215255.1"/>
    </source>
</evidence>
<protein>
    <recommendedName>
        <fullName evidence="1">CYTH domain-containing protein</fullName>
    </recommendedName>
</protein>
<evidence type="ECO:0000259" key="1">
    <source>
        <dbReference type="SMART" id="SM01118"/>
    </source>
</evidence>
<evidence type="ECO:0000313" key="3">
    <source>
        <dbReference type="Proteomes" id="UP001434883"/>
    </source>
</evidence>
<dbReference type="SUPFAM" id="SSF55154">
    <property type="entry name" value="CYTH-like phosphatases"/>
    <property type="match status" value="1"/>
</dbReference>
<keyword evidence="3" id="KW-1185">Reference proteome</keyword>
<dbReference type="InterPro" id="IPR033469">
    <property type="entry name" value="CYTH-like_dom_sf"/>
</dbReference>
<dbReference type="InterPro" id="IPR023577">
    <property type="entry name" value="CYTH_domain"/>
</dbReference>
<proteinExistence type="predicted"/>
<dbReference type="Gene3D" id="2.40.320.10">
    <property type="entry name" value="Hypothetical Protein Pfu-838710-001"/>
    <property type="match status" value="1"/>
</dbReference>
<dbReference type="Pfam" id="PF01928">
    <property type="entry name" value="CYTH"/>
    <property type="match status" value="1"/>
</dbReference>
<comment type="caution">
    <text evidence="2">The sequence shown here is derived from an EMBL/GenBank/DDBJ whole genome shotgun (WGS) entry which is preliminary data.</text>
</comment>
<dbReference type="PANTHER" id="PTHR14586">
    <property type="entry name" value="THIAMINE-TRIPHOSPHATASE"/>
    <property type="match status" value="1"/>
</dbReference>
<organism evidence="2 3">
    <name type="scientific">Xenoophorus captivus</name>
    <dbReference type="NCBI Taxonomy" id="1517983"/>
    <lineage>
        <taxon>Eukaryota</taxon>
        <taxon>Metazoa</taxon>
        <taxon>Chordata</taxon>
        <taxon>Craniata</taxon>
        <taxon>Vertebrata</taxon>
        <taxon>Euteleostomi</taxon>
        <taxon>Actinopterygii</taxon>
        <taxon>Neopterygii</taxon>
        <taxon>Teleostei</taxon>
        <taxon>Neoteleostei</taxon>
        <taxon>Acanthomorphata</taxon>
        <taxon>Ovalentaria</taxon>
        <taxon>Atherinomorphae</taxon>
        <taxon>Cyprinodontiformes</taxon>
        <taxon>Goodeidae</taxon>
        <taxon>Xenoophorus</taxon>
    </lineage>
</organism>
<feature type="domain" description="CYTH" evidence="1">
    <location>
        <begin position="12"/>
        <end position="226"/>
    </location>
</feature>
<dbReference type="InterPro" id="IPR039582">
    <property type="entry name" value="THTPA"/>
</dbReference>
<name>A0ABV0S4X5_9TELE</name>
<feature type="non-terminal residue" evidence="2">
    <location>
        <position position="1"/>
    </location>
</feature>
<dbReference type="Proteomes" id="UP001434883">
    <property type="component" value="Unassembled WGS sequence"/>
</dbReference>
<accession>A0ABV0S4X5</accession>
<sequence length="276" mass="31728">LFGKCSLAVSLPKIILRRRTHFSEIAQKHGESVRIISTRLSFNLFFSAVCVGLKQFHDQYFDTPDFKLTLRDVWLRRRKQSWELKCPTATVSGTGEPGREQSLCTQYKEITNLPEIYQRVKEFIKEACKDGETETAPSDEDDSWLGKMNLRCFAEFTTTRRSFTLKGEQGVQIDLDQADFGYHVGEIEVLVPEGGDMQSAQEKIRHTAQKLGELKAIRLYALLCICNRIISEAVKFFSSVFHSGLNEERRVEGKMTVYLKRYRPEQYATLLSAHIL</sequence>
<dbReference type="PANTHER" id="PTHR14586:SF1">
    <property type="entry name" value="THIAMINE-TRIPHOSPHATASE"/>
    <property type="match status" value="1"/>
</dbReference>
<dbReference type="EMBL" id="JAHRIN010068094">
    <property type="protein sequence ID" value="MEQ2215255.1"/>
    <property type="molecule type" value="Genomic_DNA"/>
</dbReference>
<reference evidence="2 3" key="1">
    <citation type="submission" date="2021-06" db="EMBL/GenBank/DDBJ databases">
        <authorList>
            <person name="Palmer J.M."/>
        </authorList>
    </citation>
    <scope>NUCLEOTIDE SEQUENCE [LARGE SCALE GENOMIC DNA]</scope>
    <source>
        <strain evidence="2 3">XC_2019</strain>
        <tissue evidence="2">Muscle</tissue>
    </source>
</reference>
<gene>
    <name evidence="2" type="ORF">XENOCAPTIV_029685</name>
</gene>